<evidence type="ECO:0000313" key="7">
    <source>
        <dbReference type="Proteomes" id="UP000001514"/>
    </source>
</evidence>
<dbReference type="InterPro" id="IPR003609">
    <property type="entry name" value="Pan_app"/>
</dbReference>
<dbReference type="InterPro" id="IPR036426">
    <property type="entry name" value="Bulb-type_lectin_dom_sf"/>
</dbReference>
<evidence type="ECO:0000259" key="5">
    <source>
        <dbReference type="PROSITE" id="PS50948"/>
    </source>
</evidence>
<dbReference type="GO" id="GO:0048544">
    <property type="term" value="P:recognition of pollen"/>
    <property type="evidence" value="ECO:0007669"/>
    <property type="project" value="InterPro"/>
</dbReference>
<evidence type="ECO:0000313" key="6">
    <source>
        <dbReference type="EMBL" id="EFJ19869.1"/>
    </source>
</evidence>
<gene>
    <name evidence="6" type="ORF">SELMODRAFT_444041</name>
</gene>
<evidence type="ECO:0000259" key="4">
    <source>
        <dbReference type="PROSITE" id="PS50927"/>
    </source>
</evidence>
<proteinExistence type="predicted"/>
<keyword evidence="7" id="KW-1185">Reference proteome</keyword>
<dbReference type="InterPro" id="IPR000858">
    <property type="entry name" value="S_locus_glycoprot_dom"/>
</dbReference>
<dbReference type="AlphaFoldDB" id="D8S6U2"/>
<dbReference type="EMBL" id="GL377604">
    <property type="protein sequence ID" value="EFJ19869.1"/>
    <property type="molecule type" value="Genomic_DNA"/>
</dbReference>
<feature type="domain" description="Apple" evidence="5">
    <location>
        <begin position="387"/>
        <end position="472"/>
    </location>
</feature>
<reference evidence="6 7" key="1">
    <citation type="journal article" date="2011" name="Science">
        <title>The Selaginella genome identifies genetic changes associated with the evolution of vascular plants.</title>
        <authorList>
            <person name="Banks J.A."/>
            <person name="Nishiyama T."/>
            <person name="Hasebe M."/>
            <person name="Bowman J.L."/>
            <person name="Gribskov M."/>
            <person name="dePamphilis C."/>
            <person name="Albert V.A."/>
            <person name="Aono N."/>
            <person name="Aoyama T."/>
            <person name="Ambrose B.A."/>
            <person name="Ashton N.W."/>
            <person name="Axtell M.J."/>
            <person name="Barker E."/>
            <person name="Barker M.S."/>
            <person name="Bennetzen J.L."/>
            <person name="Bonawitz N.D."/>
            <person name="Chapple C."/>
            <person name="Cheng C."/>
            <person name="Correa L.G."/>
            <person name="Dacre M."/>
            <person name="DeBarry J."/>
            <person name="Dreyer I."/>
            <person name="Elias M."/>
            <person name="Engstrom E.M."/>
            <person name="Estelle M."/>
            <person name="Feng L."/>
            <person name="Finet C."/>
            <person name="Floyd S.K."/>
            <person name="Frommer W.B."/>
            <person name="Fujita T."/>
            <person name="Gramzow L."/>
            <person name="Gutensohn M."/>
            <person name="Harholt J."/>
            <person name="Hattori M."/>
            <person name="Heyl A."/>
            <person name="Hirai T."/>
            <person name="Hiwatashi Y."/>
            <person name="Ishikawa M."/>
            <person name="Iwata M."/>
            <person name="Karol K.G."/>
            <person name="Koehler B."/>
            <person name="Kolukisaoglu U."/>
            <person name="Kubo M."/>
            <person name="Kurata T."/>
            <person name="Lalonde S."/>
            <person name="Li K."/>
            <person name="Li Y."/>
            <person name="Litt A."/>
            <person name="Lyons E."/>
            <person name="Manning G."/>
            <person name="Maruyama T."/>
            <person name="Michael T.P."/>
            <person name="Mikami K."/>
            <person name="Miyazaki S."/>
            <person name="Morinaga S."/>
            <person name="Murata T."/>
            <person name="Mueller-Roeber B."/>
            <person name="Nelson D.R."/>
            <person name="Obara M."/>
            <person name="Oguri Y."/>
            <person name="Olmstead R.G."/>
            <person name="Onodera N."/>
            <person name="Petersen B.L."/>
            <person name="Pils B."/>
            <person name="Prigge M."/>
            <person name="Rensing S.A."/>
            <person name="Riano-Pachon D.M."/>
            <person name="Roberts A.W."/>
            <person name="Sato Y."/>
            <person name="Scheller H.V."/>
            <person name="Schulz B."/>
            <person name="Schulz C."/>
            <person name="Shakirov E.V."/>
            <person name="Shibagaki N."/>
            <person name="Shinohara N."/>
            <person name="Shippen D.E."/>
            <person name="Soerensen I."/>
            <person name="Sotooka R."/>
            <person name="Sugimoto N."/>
            <person name="Sugita M."/>
            <person name="Sumikawa N."/>
            <person name="Tanurdzic M."/>
            <person name="Theissen G."/>
            <person name="Ulvskov P."/>
            <person name="Wakazuki S."/>
            <person name="Weng J.K."/>
            <person name="Willats W.W."/>
            <person name="Wipf D."/>
            <person name="Wolf P.G."/>
            <person name="Yang L."/>
            <person name="Zimmer A.D."/>
            <person name="Zhu Q."/>
            <person name="Mitros T."/>
            <person name="Hellsten U."/>
            <person name="Loque D."/>
            <person name="Otillar R."/>
            <person name="Salamov A."/>
            <person name="Schmutz J."/>
            <person name="Shapiro H."/>
            <person name="Lindquist E."/>
            <person name="Lucas S."/>
            <person name="Rokhsar D."/>
            <person name="Grigoriev I.V."/>
        </authorList>
    </citation>
    <scope>NUCLEOTIDE SEQUENCE [LARGE SCALE GENOMIC DNA]</scope>
</reference>
<name>D8S6U2_SELML</name>
<feature type="transmembrane region" description="Helical" evidence="3">
    <location>
        <begin position="501"/>
        <end position="523"/>
    </location>
</feature>
<dbReference type="HOGENOM" id="CLU_494681_0_0_1"/>
<keyword evidence="3" id="KW-1133">Transmembrane helix</keyword>
<dbReference type="Proteomes" id="UP000001514">
    <property type="component" value="Unassembled WGS sequence"/>
</dbReference>
<dbReference type="Pfam" id="PF01453">
    <property type="entry name" value="B_lectin"/>
    <property type="match status" value="1"/>
</dbReference>
<evidence type="ECO:0000256" key="3">
    <source>
        <dbReference type="SAM" id="Phobius"/>
    </source>
</evidence>
<evidence type="ECO:0000256" key="2">
    <source>
        <dbReference type="ARBA" id="ARBA00023157"/>
    </source>
</evidence>
<dbReference type="Pfam" id="PF08276">
    <property type="entry name" value="PAN_2"/>
    <property type="match status" value="1"/>
</dbReference>
<dbReference type="Gene3D" id="2.90.10.10">
    <property type="entry name" value="Bulb-type lectin domain"/>
    <property type="match status" value="1"/>
</dbReference>
<dbReference type="Gramene" id="EFJ19869">
    <property type="protein sequence ID" value="EFJ19869"/>
    <property type="gene ID" value="SELMODRAFT_444041"/>
</dbReference>
<evidence type="ECO:0000256" key="1">
    <source>
        <dbReference type="ARBA" id="ARBA00022729"/>
    </source>
</evidence>
<dbReference type="Pfam" id="PF00954">
    <property type="entry name" value="S_locus_glycop"/>
    <property type="match status" value="1"/>
</dbReference>
<dbReference type="PROSITE" id="PS50948">
    <property type="entry name" value="PAN"/>
    <property type="match status" value="1"/>
</dbReference>
<evidence type="ECO:0008006" key="8">
    <source>
        <dbReference type="Google" id="ProtNLM"/>
    </source>
</evidence>
<feature type="domain" description="Bulb-type lectin" evidence="4">
    <location>
        <begin position="52"/>
        <end position="179"/>
    </location>
</feature>
<keyword evidence="3" id="KW-0812">Transmembrane</keyword>
<dbReference type="PANTHER" id="PTHR47976:SF115">
    <property type="entry name" value="RECEPTOR-LIKE SERINE_THREONINE-PROTEIN KINASE"/>
    <property type="match status" value="1"/>
</dbReference>
<accession>D8S6U2</accession>
<dbReference type="InParanoid" id="D8S6U2"/>
<keyword evidence="1" id="KW-0732">Signal</keyword>
<keyword evidence="3" id="KW-0472">Membrane</keyword>
<dbReference type="OrthoDB" id="4062651at2759"/>
<keyword evidence="2" id="KW-1015">Disulfide bond</keyword>
<dbReference type="PANTHER" id="PTHR47976">
    <property type="entry name" value="G-TYPE LECTIN S-RECEPTOR-LIKE SERINE/THREONINE-PROTEIN KINASE SD2-5"/>
    <property type="match status" value="1"/>
</dbReference>
<sequence>MVRFPPPAAAAAAAAAYLLFLFSTSSFVLGKRYELSPGWTAVNNESLKGAGSDGGSSYRILRAGEDPIVSDNGSFSLAFYDPQGTNRYFLCVLLNVGKSKPAPASLVVPIWIANSNSSFSGKATLMLTGTHKKFILLDSTGTLKWSSGSVVGISSLELDETGNLMLISEDGSVLWQSFEHPTNVLVPGQTLRPGMSITSVNSSSQQPGPFRGTMEASGFVFYVLPETEPTMADMLRKPQPYQVWSVGSSSSSLESALKVCDSSKAVMAVTSSGIVISYERSSGGECGGDGKSLQVYRNDEDTAAETQYWKLEENGDFVLRGFHEREQNWATVFALSTRANDSCKHPTACGSYGLCNSQGKCQCVGNKELDDHTSLSCGAPSGVSASCLANEAANHHFVKIPSATYFSNAFSRPDLRSSSLEDCSAACASNCSCAAAFFSRRGGGDCFLVDEVMGSLSLVGGGAGAEEGDYTALVKIQNAQLISAPLSASRGKGPSKSARTAIIFLAVLCGVLAVMLAAGGYIIKIKYPHAYNKMMT</sequence>
<protein>
    <recommendedName>
        <fullName evidence="8">Bulb-type lectin domain-containing protein</fullName>
    </recommendedName>
</protein>
<dbReference type="InterPro" id="IPR001480">
    <property type="entry name" value="Bulb-type_lectin_dom"/>
</dbReference>
<organism evidence="7">
    <name type="scientific">Selaginella moellendorffii</name>
    <name type="common">Spikemoss</name>
    <dbReference type="NCBI Taxonomy" id="88036"/>
    <lineage>
        <taxon>Eukaryota</taxon>
        <taxon>Viridiplantae</taxon>
        <taxon>Streptophyta</taxon>
        <taxon>Embryophyta</taxon>
        <taxon>Tracheophyta</taxon>
        <taxon>Lycopodiopsida</taxon>
        <taxon>Selaginellales</taxon>
        <taxon>Selaginellaceae</taxon>
        <taxon>Selaginella</taxon>
    </lineage>
</organism>
<dbReference type="SMART" id="SM00108">
    <property type="entry name" value="B_lectin"/>
    <property type="match status" value="1"/>
</dbReference>
<dbReference type="PROSITE" id="PS50927">
    <property type="entry name" value="BULB_LECTIN"/>
    <property type="match status" value="1"/>
</dbReference>
<dbReference type="KEGG" id="smo:SELMODRAFT_444041"/>
<dbReference type="eggNOG" id="ENOG502QUNW">
    <property type="taxonomic scope" value="Eukaryota"/>
</dbReference>
<dbReference type="InterPro" id="IPR051343">
    <property type="entry name" value="G-type_lectin_kinases/EP1-like"/>
</dbReference>
<dbReference type="SUPFAM" id="SSF51110">
    <property type="entry name" value="alpha-D-mannose-specific plant lectins"/>
    <property type="match status" value="1"/>
</dbReference>